<evidence type="ECO:0000256" key="1">
    <source>
        <dbReference type="ARBA" id="ARBA00004370"/>
    </source>
</evidence>
<dbReference type="GO" id="GO:0016020">
    <property type="term" value="C:membrane"/>
    <property type="evidence" value="ECO:0007669"/>
    <property type="project" value="UniProtKB-SubCell"/>
</dbReference>
<evidence type="ECO:0000313" key="5">
    <source>
        <dbReference type="EMBL" id="TQR84322.1"/>
    </source>
</evidence>
<proteinExistence type="predicted"/>
<evidence type="ECO:0000256" key="4">
    <source>
        <dbReference type="SAM" id="Phobius"/>
    </source>
</evidence>
<reference evidence="5 6" key="1">
    <citation type="submission" date="2018-10" db="EMBL/GenBank/DDBJ databases">
        <title>Draft genome of Mycobacterium hodleri strain B.</title>
        <authorList>
            <person name="Amande T.J."/>
            <person name="Mcgenity T.J."/>
        </authorList>
    </citation>
    <scope>NUCLEOTIDE SEQUENCE [LARGE SCALE GENOMIC DNA]</scope>
    <source>
        <strain evidence="5 6">B</strain>
    </source>
</reference>
<organism evidence="5 6">
    <name type="scientific">Mycolicibacterium hodleri</name>
    <dbReference type="NCBI Taxonomy" id="49897"/>
    <lineage>
        <taxon>Bacteria</taxon>
        <taxon>Bacillati</taxon>
        <taxon>Actinomycetota</taxon>
        <taxon>Actinomycetes</taxon>
        <taxon>Mycobacteriales</taxon>
        <taxon>Mycobacteriaceae</taxon>
        <taxon>Mycolicibacterium</taxon>
    </lineage>
</organism>
<accession>A0A544VWF3</accession>
<feature type="transmembrane region" description="Helical" evidence="4">
    <location>
        <begin position="103"/>
        <end position="127"/>
    </location>
</feature>
<evidence type="ECO:0000256" key="2">
    <source>
        <dbReference type="ARBA" id="ARBA00023136"/>
    </source>
</evidence>
<dbReference type="PANTHER" id="PTHR37042">
    <property type="entry name" value="OUTER MEMBRANE PROTEIN RV1973"/>
    <property type="match status" value="1"/>
</dbReference>
<keyword evidence="6" id="KW-1185">Reference proteome</keyword>
<keyword evidence="2 4" id="KW-0472">Membrane</keyword>
<dbReference type="AlphaFoldDB" id="A0A544VWF3"/>
<dbReference type="Proteomes" id="UP000315759">
    <property type="component" value="Unassembled WGS sequence"/>
</dbReference>
<comment type="caution">
    <text evidence="5">The sequence shown here is derived from an EMBL/GenBank/DDBJ whole genome shotgun (WGS) entry which is preliminary data.</text>
</comment>
<gene>
    <name evidence="5" type="ORF">D8S82_22535</name>
</gene>
<name>A0A544VWF3_9MYCO</name>
<sequence>MEDQQSDPDDVTAARPDGPSTTLPTGGDVNALGNRRRRRPLDEAPRGKRQRRSRATTAATSVADHADDVGEETVAGTDSVAAAIIDGGETDSAAKRFHRWHTILVAAAAAIFVASVTFAGASLHTYLADRAAASTRTEVARTAVAAVTTLWTYTPETIDTLADRATQYLSGDFNAEYRRFLDAAAAPNKQAQVTDSTEVVGVGVESVNGPDAVAIVFTNTTATSPLTKNVPSLKYVGYRLAMHLDGSRWLVTRMTTVSFTDLTPQL</sequence>
<evidence type="ECO:0000313" key="6">
    <source>
        <dbReference type="Proteomes" id="UP000315759"/>
    </source>
</evidence>
<keyword evidence="4" id="KW-0812">Transmembrane</keyword>
<dbReference type="EMBL" id="VIFX01000032">
    <property type="protein sequence ID" value="TQR84322.1"/>
    <property type="molecule type" value="Genomic_DNA"/>
</dbReference>
<feature type="compositionally biased region" description="Acidic residues" evidence="3">
    <location>
        <begin position="1"/>
        <end position="10"/>
    </location>
</feature>
<keyword evidence="4" id="KW-1133">Transmembrane helix</keyword>
<evidence type="ECO:0000256" key="3">
    <source>
        <dbReference type="SAM" id="MobiDB-lite"/>
    </source>
</evidence>
<dbReference type="PANTHER" id="PTHR37042:SF4">
    <property type="entry name" value="OUTER MEMBRANE PROTEIN RV1973"/>
    <property type="match status" value="1"/>
</dbReference>
<feature type="region of interest" description="Disordered" evidence="3">
    <location>
        <begin position="1"/>
        <end position="68"/>
    </location>
</feature>
<dbReference type="RefSeq" id="WP_142554234.1">
    <property type="nucleotide sequence ID" value="NZ_VIFX01000032.1"/>
</dbReference>
<comment type="subcellular location">
    <subcellularLocation>
        <location evidence="1">Membrane</location>
    </subcellularLocation>
</comment>
<protein>
    <submittedName>
        <fullName evidence="5">Mammalian cell entry protein</fullName>
    </submittedName>
</protein>